<dbReference type="InterPro" id="IPR009003">
    <property type="entry name" value="Peptidase_S1_PA"/>
</dbReference>
<keyword evidence="5" id="KW-0175">Coiled coil</keyword>
<dbReference type="SUPFAM" id="SSF50494">
    <property type="entry name" value="Trypsin-like serine proteases"/>
    <property type="match status" value="3"/>
</dbReference>
<organism evidence="8 9">
    <name type="scientific">Arctia plantaginis</name>
    <name type="common">Wood tiger moth</name>
    <name type="synonym">Phalaena plantaginis</name>
    <dbReference type="NCBI Taxonomy" id="874455"/>
    <lineage>
        <taxon>Eukaryota</taxon>
        <taxon>Metazoa</taxon>
        <taxon>Ecdysozoa</taxon>
        <taxon>Arthropoda</taxon>
        <taxon>Hexapoda</taxon>
        <taxon>Insecta</taxon>
        <taxon>Pterygota</taxon>
        <taxon>Neoptera</taxon>
        <taxon>Endopterygota</taxon>
        <taxon>Lepidoptera</taxon>
        <taxon>Glossata</taxon>
        <taxon>Ditrysia</taxon>
        <taxon>Noctuoidea</taxon>
        <taxon>Erebidae</taxon>
        <taxon>Arctiinae</taxon>
        <taxon>Arctia</taxon>
    </lineage>
</organism>
<keyword evidence="1" id="KW-0645">Protease</keyword>
<dbReference type="AlphaFoldDB" id="A0A8S1BFE8"/>
<accession>A0A8S1BFE8</accession>
<feature type="coiled-coil region" evidence="5">
    <location>
        <begin position="142"/>
        <end position="169"/>
    </location>
</feature>
<evidence type="ECO:0000313" key="8">
    <source>
        <dbReference type="EMBL" id="CAB3258342.1"/>
    </source>
</evidence>
<sequence length="812" mass="92166">MKCSGCLKASKDINSIKCCGAACDKQFCSMCINIGTMSNEKKKNWRCPNCCAMKKKGGDNSLTPVRPADENITLRKKHDESPEDNLHAEVKELTEEVRLLTREITSLKERLESATSSMSCCQARLEELTTSIATNDFRIKSLENRDKEVKILENKVLELQQEVNTKSQQQLCNELELAGIPESSNENLHHIALLAAKKVYLRKAEVDPRGYVAWLCGGALVGPKVVLTSAACVEDVQHLYVVAGYDKYVAEKTKEDKCIQNTIRKVVNICVPKAYDLIYQELDKWAKYDIAVIKVDASIIGDPNYKKYCSYEPQQIAINYDDKHLQETNAEAMVFGWGHSKIWRQQNDHRNFNKKTLQYISTLIYDKDLCMKAYKTFGINPIISKYMICTLRPGLFDDQGENLNKGDVKLKNGCSDDESKEISAEFANEDEEEIESTENINPESDSDSRKKKNEAEEVGICQNDHGGPLISWVRSSPKIIGVASVFQVKNHTCAGPFLYTSTYCSAEFLKCVVDTMNGNMDGERRSMPDYCYLPPKEKGFDIIQRSVVWKDDTGSLHHYQFLQKIKIRIASVVFMVYLLESRISPLDYDEWMCGGALVTNEFIITSAACVEDVKHLYAIAGYDKYVSKEELYKDKCTSKMKKKIIFTCVPKSYELDYNKLEKWSFIDIAVAQVESPYRLDDSEFELLCSYIPRPIEINFETKYQVEGIDAIALGWGHRSKWRSETDKANYNNVTLQYTPILIADKEECKKEYEKYAGMNKVIDSYMICSIKAGNIDSKGALREKSKPVANGCPGHEDNVEQLMGFDNKSASI</sequence>
<feature type="domain" description="Peptidase S1" evidence="7">
    <location>
        <begin position="574"/>
        <end position="812"/>
    </location>
</feature>
<feature type="domain" description="Peptidase S1" evidence="7">
    <location>
        <begin position="193"/>
        <end position="517"/>
    </location>
</feature>
<dbReference type="PROSITE" id="PS50240">
    <property type="entry name" value="TRYPSIN_DOM"/>
    <property type="match status" value="2"/>
</dbReference>
<reference evidence="8 9" key="1">
    <citation type="submission" date="2020-04" db="EMBL/GenBank/DDBJ databases">
        <authorList>
            <person name="Wallbank WR R."/>
            <person name="Pardo Diaz C."/>
            <person name="Kozak K."/>
            <person name="Martin S."/>
            <person name="Jiggins C."/>
            <person name="Moest M."/>
            <person name="Warren A I."/>
            <person name="Byers J.R.P. K."/>
            <person name="Montejo-Kovacevich G."/>
            <person name="Yen C E."/>
        </authorList>
    </citation>
    <scope>NUCLEOTIDE SEQUENCE [LARGE SCALE GENOMIC DNA]</scope>
</reference>
<dbReference type="Pfam" id="PF00089">
    <property type="entry name" value="Trypsin"/>
    <property type="match status" value="2"/>
</dbReference>
<evidence type="ECO:0000256" key="2">
    <source>
        <dbReference type="ARBA" id="ARBA00022801"/>
    </source>
</evidence>
<name>A0A8S1BFE8_ARCPL</name>
<keyword evidence="4" id="KW-1015">Disulfide bond</keyword>
<protein>
    <recommendedName>
        <fullName evidence="7">Peptidase S1 domain-containing protein</fullName>
    </recommendedName>
</protein>
<evidence type="ECO:0000259" key="7">
    <source>
        <dbReference type="PROSITE" id="PS50240"/>
    </source>
</evidence>
<dbReference type="Gene3D" id="2.40.10.10">
    <property type="entry name" value="Trypsin-like serine proteases"/>
    <property type="match status" value="4"/>
</dbReference>
<keyword evidence="2" id="KW-0378">Hydrolase</keyword>
<evidence type="ECO:0000256" key="1">
    <source>
        <dbReference type="ARBA" id="ARBA00022670"/>
    </source>
</evidence>
<dbReference type="EMBL" id="CADEBC010000598">
    <property type="protein sequence ID" value="CAB3258342.1"/>
    <property type="molecule type" value="Genomic_DNA"/>
</dbReference>
<dbReference type="InterPro" id="IPR043504">
    <property type="entry name" value="Peptidase_S1_PA_chymotrypsin"/>
</dbReference>
<dbReference type="PANTHER" id="PTHR24276:SF98">
    <property type="entry name" value="FI18310P1-RELATED"/>
    <property type="match status" value="1"/>
</dbReference>
<dbReference type="Gene3D" id="1.20.5.340">
    <property type="match status" value="1"/>
</dbReference>
<evidence type="ECO:0000256" key="4">
    <source>
        <dbReference type="ARBA" id="ARBA00023157"/>
    </source>
</evidence>
<comment type="caution">
    <text evidence="8">The sequence shown here is derived from an EMBL/GenBank/DDBJ whole genome shotgun (WGS) entry which is preliminary data.</text>
</comment>
<keyword evidence="9" id="KW-1185">Reference proteome</keyword>
<dbReference type="PANTHER" id="PTHR24276">
    <property type="entry name" value="POLYSERASE-RELATED"/>
    <property type="match status" value="1"/>
</dbReference>
<dbReference type="GO" id="GO:0004252">
    <property type="term" value="F:serine-type endopeptidase activity"/>
    <property type="evidence" value="ECO:0007669"/>
    <property type="project" value="InterPro"/>
</dbReference>
<dbReference type="Proteomes" id="UP000494106">
    <property type="component" value="Unassembled WGS sequence"/>
</dbReference>
<proteinExistence type="predicted"/>
<keyword evidence="3" id="KW-0720">Serine protease</keyword>
<dbReference type="InterPro" id="IPR001254">
    <property type="entry name" value="Trypsin_dom"/>
</dbReference>
<feature type="compositionally biased region" description="Acidic residues" evidence="6">
    <location>
        <begin position="427"/>
        <end position="436"/>
    </location>
</feature>
<dbReference type="OrthoDB" id="7315458at2759"/>
<feature type="region of interest" description="Disordered" evidence="6">
    <location>
        <begin position="423"/>
        <end position="457"/>
    </location>
</feature>
<dbReference type="InterPro" id="IPR050430">
    <property type="entry name" value="Peptidase_S1"/>
</dbReference>
<evidence type="ECO:0000313" key="9">
    <source>
        <dbReference type="Proteomes" id="UP000494106"/>
    </source>
</evidence>
<feature type="coiled-coil region" evidence="5">
    <location>
        <begin position="83"/>
        <end position="117"/>
    </location>
</feature>
<evidence type="ECO:0000256" key="5">
    <source>
        <dbReference type="SAM" id="Coils"/>
    </source>
</evidence>
<evidence type="ECO:0000256" key="6">
    <source>
        <dbReference type="SAM" id="MobiDB-lite"/>
    </source>
</evidence>
<gene>
    <name evidence="8" type="ORF">APLA_LOCUS16418</name>
</gene>
<evidence type="ECO:0000256" key="3">
    <source>
        <dbReference type="ARBA" id="ARBA00022825"/>
    </source>
</evidence>
<dbReference type="GO" id="GO:0006508">
    <property type="term" value="P:proteolysis"/>
    <property type="evidence" value="ECO:0007669"/>
    <property type="project" value="UniProtKB-KW"/>
</dbReference>